<proteinExistence type="predicted"/>
<protein>
    <submittedName>
        <fullName evidence="2">Uncharacterized protein</fullName>
    </submittedName>
</protein>
<keyword evidence="3" id="KW-1185">Reference proteome</keyword>
<feature type="region of interest" description="Disordered" evidence="1">
    <location>
        <begin position="1"/>
        <end position="22"/>
    </location>
</feature>
<dbReference type="AlphaFoldDB" id="A0ABD0UJU4"/>
<evidence type="ECO:0000256" key="1">
    <source>
        <dbReference type="SAM" id="MobiDB-lite"/>
    </source>
</evidence>
<sequence length="175" mass="20455">MGLVSNTTPRPPNIRTDPRNTTRISCIGPGGELNQEFSFFIINRITVRDPEFYFLINPITIHRLGKQREDVYERDIQQQEEGKRWNRGTPEHLLISDVPISMERVTHYFDESFLRTEEDSVNIDSKSHLSESIVEESSEELAVIYLIHASYHEKWIQIFDYYSVSAMGLKEYLKG</sequence>
<accession>A0ABD0UJU4</accession>
<evidence type="ECO:0000313" key="2">
    <source>
        <dbReference type="EMBL" id="KAL0912908.1"/>
    </source>
</evidence>
<comment type="caution">
    <text evidence="2">The sequence shown here is derived from an EMBL/GenBank/DDBJ whole genome shotgun (WGS) entry which is preliminary data.</text>
</comment>
<dbReference type="Proteomes" id="UP001552299">
    <property type="component" value="Unassembled WGS sequence"/>
</dbReference>
<reference evidence="2 3" key="1">
    <citation type="journal article" date="2024" name="Plant Biotechnol. J.">
        <title>Dendrobium thyrsiflorum genome and its molecular insights into genes involved in important horticultural traits.</title>
        <authorList>
            <person name="Chen B."/>
            <person name="Wang J.Y."/>
            <person name="Zheng P.J."/>
            <person name="Li K.L."/>
            <person name="Liang Y.M."/>
            <person name="Chen X.F."/>
            <person name="Zhang C."/>
            <person name="Zhao X."/>
            <person name="He X."/>
            <person name="Zhang G.Q."/>
            <person name="Liu Z.J."/>
            <person name="Xu Q."/>
        </authorList>
    </citation>
    <scope>NUCLEOTIDE SEQUENCE [LARGE SCALE GENOMIC DNA]</scope>
    <source>
        <strain evidence="2">GZMU011</strain>
    </source>
</reference>
<organism evidence="2 3">
    <name type="scientific">Dendrobium thyrsiflorum</name>
    <name type="common">Pinecone-like raceme dendrobium</name>
    <name type="synonym">Orchid</name>
    <dbReference type="NCBI Taxonomy" id="117978"/>
    <lineage>
        <taxon>Eukaryota</taxon>
        <taxon>Viridiplantae</taxon>
        <taxon>Streptophyta</taxon>
        <taxon>Embryophyta</taxon>
        <taxon>Tracheophyta</taxon>
        <taxon>Spermatophyta</taxon>
        <taxon>Magnoliopsida</taxon>
        <taxon>Liliopsida</taxon>
        <taxon>Asparagales</taxon>
        <taxon>Orchidaceae</taxon>
        <taxon>Epidendroideae</taxon>
        <taxon>Malaxideae</taxon>
        <taxon>Dendrobiinae</taxon>
        <taxon>Dendrobium</taxon>
    </lineage>
</organism>
<dbReference type="EMBL" id="JANQDX010000013">
    <property type="protein sequence ID" value="KAL0912908.1"/>
    <property type="molecule type" value="Genomic_DNA"/>
</dbReference>
<name>A0ABD0UJU4_DENTH</name>
<gene>
    <name evidence="2" type="ORF">M5K25_016324</name>
</gene>
<evidence type="ECO:0000313" key="3">
    <source>
        <dbReference type="Proteomes" id="UP001552299"/>
    </source>
</evidence>